<keyword evidence="2" id="KW-1185">Reference proteome</keyword>
<gene>
    <name evidence="1" type="ORF">K488DRAFT_68185</name>
</gene>
<comment type="caution">
    <text evidence="1">The sequence shown here is derived from an EMBL/GenBank/DDBJ whole genome shotgun (WGS) entry which is preliminary data.</text>
</comment>
<evidence type="ECO:0000313" key="2">
    <source>
        <dbReference type="Proteomes" id="UP000814128"/>
    </source>
</evidence>
<organism evidence="1 2">
    <name type="scientific">Vararia minispora EC-137</name>
    <dbReference type="NCBI Taxonomy" id="1314806"/>
    <lineage>
        <taxon>Eukaryota</taxon>
        <taxon>Fungi</taxon>
        <taxon>Dikarya</taxon>
        <taxon>Basidiomycota</taxon>
        <taxon>Agaricomycotina</taxon>
        <taxon>Agaricomycetes</taxon>
        <taxon>Russulales</taxon>
        <taxon>Lachnocladiaceae</taxon>
        <taxon>Vararia</taxon>
    </lineage>
</organism>
<dbReference type="EMBL" id="MU273480">
    <property type="protein sequence ID" value="KAI0035744.1"/>
    <property type="molecule type" value="Genomic_DNA"/>
</dbReference>
<protein>
    <submittedName>
        <fullName evidence="1">Uncharacterized protein</fullName>
    </submittedName>
</protein>
<evidence type="ECO:0000313" key="1">
    <source>
        <dbReference type="EMBL" id="KAI0035744.1"/>
    </source>
</evidence>
<proteinExistence type="predicted"/>
<reference evidence="1" key="2">
    <citation type="journal article" date="2022" name="New Phytol.">
        <title>Evolutionary transition to the ectomycorrhizal habit in the genomes of a hyperdiverse lineage of mushroom-forming fungi.</title>
        <authorList>
            <person name="Looney B."/>
            <person name="Miyauchi S."/>
            <person name="Morin E."/>
            <person name="Drula E."/>
            <person name="Courty P.E."/>
            <person name="Kohler A."/>
            <person name="Kuo A."/>
            <person name="LaButti K."/>
            <person name="Pangilinan J."/>
            <person name="Lipzen A."/>
            <person name="Riley R."/>
            <person name="Andreopoulos W."/>
            <person name="He G."/>
            <person name="Johnson J."/>
            <person name="Nolan M."/>
            <person name="Tritt A."/>
            <person name="Barry K.W."/>
            <person name="Grigoriev I.V."/>
            <person name="Nagy L.G."/>
            <person name="Hibbett D."/>
            <person name="Henrissat B."/>
            <person name="Matheny P.B."/>
            <person name="Labbe J."/>
            <person name="Martin F.M."/>
        </authorList>
    </citation>
    <scope>NUCLEOTIDE SEQUENCE</scope>
    <source>
        <strain evidence="1">EC-137</strain>
    </source>
</reference>
<accession>A0ACB8QV83</accession>
<sequence>MQRTGCRANPCSYLHPSDSGWNDASRGASDSLSSDHARYLSSRRGKASSPRLASSSSIHQGWSGPEPAGPADWADESPSWGFKAGNASTSAWAPAATSKKPSSSTRQGSGAVSKDAGVWGSSRSGWGSGEWSPKDDGNKGSWGTNAGGGGWGFGTGEGAWGSGTQGGGWGSDAQGGGWDSGTQGGGSGSGTQGGGWGSGTQVRGWGSSTHGGGSGSGTQGEGWGSSTQGGGWGSGTQGGGWGSSTHGGGSGSGTQREGWGSGAAGDWRSMGDSSAQKTIDDTIAGGADAGKNVGVIGIFIPPSLTSSFFSTITRTIAAHRKAQEAGEREFRVRRMRKSVAYSRSSFAARERLDADRQLYRASKHEADKSFEEAASRLPRLPEIGQHIRRIDPSSSNVSMISFLKEVETWFEQLEPSVRQIIDRRKAYLENRLVTPPSWIKALNQSYLSSDFQPLNVPPGSERLVDHIKRLEDIVRQHSDVSQGSDGDLISTLKALFDDNIDIMNAIRTAHRDTVQRVLHTQLEGVAEHETQVGQAVEKRAKEVAEAIASSSPSKQLCDNKKDIEEWRLQLKAQLASNAQDLKTLVDQHEAIDTQLSTAFVTQLPQSCVHEIVAGLVPLLPNLVKNTFEPALKAVHEGTLRNIEQQQEEAFAFIWKSIAPSIVLTHYCTLKGDRAS</sequence>
<dbReference type="Proteomes" id="UP000814128">
    <property type="component" value="Unassembled WGS sequence"/>
</dbReference>
<reference evidence="1" key="1">
    <citation type="submission" date="2021-02" db="EMBL/GenBank/DDBJ databases">
        <authorList>
            <consortium name="DOE Joint Genome Institute"/>
            <person name="Ahrendt S."/>
            <person name="Looney B.P."/>
            <person name="Miyauchi S."/>
            <person name="Morin E."/>
            <person name="Drula E."/>
            <person name="Courty P.E."/>
            <person name="Chicoki N."/>
            <person name="Fauchery L."/>
            <person name="Kohler A."/>
            <person name="Kuo A."/>
            <person name="Labutti K."/>
            <person name="Pangilinan J."/>
            <person name="Lipzen A."/>
            <person name="Riley R."/>
            <person name="Andreopoulos W."/>
            <person name="He G."/>
            <person name="Johnson J."/>
            <person name="Barry K.W."/>
            <person name="Grigoriev I.V."/>
            <person name="Nagy L."/>
            <person name="Hibbett D."/>
            <person name="Henrissat B."/>
            <person name="Matheny P.B."/>
            <person name="Labbe J."/>
            <person name="Martin F."/>
        </authorList>
    </citation>
    <scope>NUCLEOTIDE SEQUENCE</scope>
    <source>
        <strain evidence="1">EC-137</strain>
    </source>
</reference>
<name>A0ACB8QV83_9AGAM</name>